<evidence type="ECO:0000256" key="2">
    <source>
        <dbReference type="ARBA" id="ARBA00022722"/>
    </source>
</evidence>
<keyword evidence="8" id="KW-0408">Iron</keyword>
<evidence type="ECO:0000256" key="7">
    <source>
        <dbReference type="ARBA" id="ARBA00022840"/>
    </source>
</evidence>
<reference evidence="11" key="1">
    <citation type="submission" date="2021-06" db="EMBL/GenBank/DDBJ databases">
        <authorList>
            <person name="Kallberg Y."/>
            <person name="Tangrot J."/>
            <person name="Rosling A."/>
        </authorList>
    </citation>
    <scope>NUCLEOTIDE SEQUENCE</scope>
    <source>
        <strain evidence="11">CL551</strain>
    </source>
</reference>
<evidence type="ECO:0000256" key="6">
    <source>
        <dbReference type="ARBA" id="ARBA00022806"/>
    </source>
</evidence>
<proteinExistence type="predicted"/>
<keyword evidence="2" id="KW-0540">Nuclease</keyword>
<keyword evidence="7" id="KW-0067">ATP-binding</keyword>
<dbReference type="EMBL" id="CAJVPV010060796">
    <property type="protein sequence ID" value="CAG8790346.1"/>
    <property type="molecule type" value="Genomic_DNA"/>
</dbReference>
<name>A0A9N9JNM6_9GLOM</name>
<feature type="domain" description="DNA replication factor Dna2 N-terminal" evidence="10">
    <location>
        <begin position="1"/>
        <end position="162"/>
    </location>
</feature>
<evidence type="ECO:0000256" key="8">
    <source>
        <dbReference type="ARBA" id="ARBA00023004"/>
    </source>
</evidence>
<dbReference type="AlphaFoldDB" id="A0A9N9JNM6"/>
<keyword evidence="4" id="KW-0547">Nucleotide-binding</keyword>
<comment type="cofactor">
    <cofactor evidence="1">
        <name>[4Fe-4S] cluster</name>
        <dbReference type="ChEBI" id="CHEBI:49883"/>
    </cofactor>
</comment>
<evidence type="ECO:0000259" key="10">
    <source>
        <dbReference type="Pfam" id="PF08696"/>
    </source>
</evidence>
<keyword evidence="3" id="KW-0479">Metal-binding</keyword>
<dbReference type="PANTHER" id="PTHR36531:SF6">
    <property type="entry name" value="DNA REPLICATION ATP-DEPENDENT HELICASE_NUCLEASE DNA2"/>
    <property type="match status" value="1"/>
</dbReference>
<evidence type="ECO:0000313" key="12">
    <source>
        <dbReference type="Proteomes" id="UP000789342"/>
    </source>
</evidence>
<keyword evidence="9" id="KW-0411">Iron-sulfur</keyword>
<comment type="caution">
    <text evidence="11">The sequence shown here is derived from an EMBL/GenBank/DDBJ whole genome shotgun (WGS) entry which is preliminary data.</text>
</comment>
<dbReference type="InterPro" id="IPR014808">
    <property type="entry name" value="DNA_replication_fac_Dna2_N"/>
</dbReference>
<dbReference type="InterPro" id="IPR051827">
    <property type="entry name" value="Cas4_exonuclease"/>
</dbReference>
<feature type="non-terminal residue" evidence="11">
    <location>
        <position position="162"/>
    </location>
</feature>
<dbReference type="GO" id="GO:0016787">
    <property type="term" value="F:hydrolase activity"/>
    <property type="evidence" value="ECO:0007669"/>
    <property type="project" value="UniProtKB-KW"/>
</dbReference>
<dbReference type="Pfam" id="PF08696">
    <property type="entry name" value="Dna2"/>
    <property type="match status" value="1"/>
</dbReference>
<dbReference type="GO" id="GO:0004386">
    <property type="term" value="F:helicase activity"/>
    <property type="evidence" value="ECO:0007669"/>
    <property type="project" value="UniProtKB-KW"/>
</dbReference>
<dbReference type="GO" id="GO:0046872">
    <property type="term" value="F:metal ion binding"/>
    <property type="evidence" value="ECO:0007669"/>
    <property type="project" value="UniProtKB-KW"/>
</dbReference>
<accession>A0A9N9JNM6</accession>
<evidence type="ECO:0000256" key="4">
    <source>
        <dbReference type="ARBA" id="ARBA00022741"/>
    </source>
</evidence>
<evidence type="ECO:0000313" key="11">
    <source>
        <dbReference type="EMBL" id="CAG8790346.1"/>
    </source>
</evidence>
<evidence type="ECO:0000256" key="5">
    <source>
        <dbReference type="ARBA" id="ARBA00022801"/>
    </source>
</evidence>
<organism evidence="11 12">
    <name type="scientific">Acaulospora morrowiae</name>
    <dbReference type="NCBI Taxonomy" id="94023"/>
    <lineage>
        <taxon>Eukaryota</taxon>
        <taxon>Fungi</taxon>
        <taxon>Fungi incertae sedis</taxon>
        <taxon>Mucoromycota</taxon>
        <taxon>Glomeromycotina</taxon>
        <taxon>Glomeromycetes</taxon>
        <taxon>Diversisporales</taxon>
        <taxon>Acaulosporaceae</taxon>
        <taxon>Acaulospora</taxon>
    </lineage>
</organism>
<evidence type="ECO:0000256" key="3">
    <source>
        <dbReference type="ARBA" id="ARBA00022723"/>
    </source>
</evidence>
<sequence>DNSQGLVIVHPDVLISATSVADSFTCMRKGVLNDRVNGNFFYNSALTYGSLFHELIQSCLTNQNFTESFMESEAKKLTKQSIEKLYSADLNEKDVIRELIEEIPRIQAWADKFISDIPKPIEEHLSTSRVKPSICISKILDTEEHICSTTYGLKGKIDVSME</sequence>
<dbReference type="Proteomes" id="UP000789342">
    <property type="component" value="Unassembled WGS sequence"/>
</dbReference>
<evidence type="ECO:0000256" key="1">
    <source>
        <dbReference type="ARBA" id="ARBA00001966"/>
    </source>
</evidence>
<dbReference type="GO" id="GO:0004518">
    <property type="term" value="F:nuclease activity"/>
    <property type="evidence" value="ECO:0007669"/>
    <property type="project" value="UniProtKB-KW"/>
</dbReference>
<feature type="non-terminal residue" evidence="11">
    <location>
        <position position="1"/>
    </location>
</feature>
<dbReference type="OrthoDB" id="6513042at2759"/>
<dbReference type="GO" id="GO:0051536">
    <property type="term" value="F:iron-sulfur cluster binding"/>
    <property type="evidence" value="ECO:0007669"/>
    <property type="project" value="UniProtKB-KW"/>
</dbReference>
<dbReference type="GO" id="GO:0005524">
    <property type="term" value="F:ATP binding"/>
    <property type="evidence" value="ECO:0007669"/>
    <property type="project" value="UniProtKB-KW"/>
</dbReference>
<protein>
    <submittedName>
        <fullName evidence="11">9733_t:CDS:1</fullName>
    </submittedName>
</protein>
<dbReference type="PANTHER" id="PTHR36531">
    <property type="entry name" value="CRISPR-ASSOCIATED EXONUCLEASE CAS4"/>
    <property type="match status" value="1"/>
</dbReference>
<keyword evidence="5" id="KW-0378">Hydrolase</keyword>
<keyword evidence="12" id="KW-1185">Reference proteome</keyword>
<gene>
    <name evidence="11" type="ORF">AMORRO_LOCUS18086</name>
</gene>
<evidence type="ECO:0000256" key="9">
    <source>
        <dbReference type="ARBA" id="ARBA00023014"/>
    </source>
</evidence>
<keyword evidence="6" id="KW-0347">Helicase</keyword>